<evidence type="ECO:0008006" key="5">
    <source>
        <dbReference type="Google" id="ProtNLM"/>
    </source>
</evidence>
<feature type="compositionally biased region" description="Low complexity" evidence="2">
    <location>
        <begin position="146"/>
        <end position="166"/>
    </location>
</feature>
<feature type="coiled-coil region" evidence="1">
    <location>
        <begin position="31"/>
        <end position="58"/>
    </location>
</feature>
<name>A0A316ZFS3_9BASI</name>
<proteinExistence type="predicted"/>
<keyword evidence="4" id="KW-1185">Reference proteome</keyword>
<organism evidence="3 4">
    <name type="scientific">Tilletiopsis washingtonensis</name>
    <dbReference type="NCBI Taxonomy" id="58919"/>
    <lineage>
        <taxon>Eukaryota</taxon>
        <taxon>Fungi</taxon>
        <taxon>Dikarya</taxon>
        <taxon>Basidiomycota</taxon>
        <taxon>Ustilaginomycotina</taxon>
        <taxon>Exobasidiomycetes</taxon>
        <taxon>Entylomatales</taxon>
        <taxon>Entylomatales incertae sedis</taxon>
        <taxon>Tilletiopsis</taxon>
    </lineage>
</organism>
<reference evidence="3 4" key="1">
    <citation type="journal article" date="2018" name="Mol. Biol. Evol.">
        <title>Broad Genomic Sampling Reveals a Smut Pathogenic Ancestry of the Fungal Clade Ustilaginomycotina.</title>
        <authorList>
            <person name="Kijpornyongpan T."/>
            <person name="Mondo S.J."/>
            <person name="Barry K."/>
            <person name="Sandor L."/>
            <person name="Lee J."/>
            <person name="Lipzen A."/>
            <person name="Pangilinan J."/>
            <person name="LaButti K."/>
            <person name="Hainaut M."/>
            <person name="Henrissat B."/>
            <person name="Grigoriev I.V."/>
            <person name="Spatafora J.W."/>
            <person name="Aime M.C."/>
        </authorList>
    </citation>
    <scope>NUCLEOTIDE SEQUENCE [LARGE SCALE GENOMIC DNA]</scope>
    <source>
        <strain evidence="3 4">MCA 4186</strain>
    </source>
</reference>
<dbReference type="GeneID" id="37269359"/>
<dbReference type="EMBL" id="KZ819287">
    <property type="protein sequence ID" value="PWN99762.1"/>
    <property type="molecule type" value="Genomic_DNA"/>
</dbReference>
<dbReference type="AlphaFoldDB" id="A0A316ZFS3"/>
<dbReference type="STRING" id="58919.A0A316ZFS3"/>
<feature type="region of interest" description="Disordered" evidence="2">
    <location>
        <begin position="219"/>
        <end position="262"/>
    </location>
</feature>
<dbReference type="GO" id="GO:0003700">
    <property type="term" value="F:DNA-binding transcription factor activity"/>
    <property type="evidence" value="ECO:0007669"/>
    <property type="project" value="InterPro"/>
</dbReference>
<dbReference type="SUPFAM" id="SSF57959">
    <property type="entry name" value="Leucine zipper domain"/>
    <property type="match status" value="1"/>
</dbReference>
<feature type="compositionally biased region" description="Low complexity" evidence="2">
    <location>
        <begin position="246"/>
        <end position="262"/>
    </location>
</feature>
<feature type="region of interest" description="Disordered" evidence="2">
    <location>
        <begin position="276"/>
        <end position="348"/>
    </location>
</feature>
<feature type="compositionally biased region" description="Basic and acidic residues" evidence="2">
    <location>
        <begin position="306"/>
        <end position="315"/>
    </location>
</feature>
<feature type="compositionally biased region" description="Low complexity" evidence="2">
    <location>
        <begin position="316"/>
        <end position="348"/>
    </location>
</feature>
<evidence type="ECO:0000256" key="2">
    <source>
        <dbReference type="SAM" id="MobiDB-lite"/>
    </source>
</evidence>
<dbReference type="InterPro" id="IPR046347">
    <property type="entry name" value="bZIP_sf"/>
</dbReference>
<dbReference type="Proteomes" id="UP000245946">
    <property type="component" value="Unassembled WGS sequence"/>
</dbReference>
<gene>
    <name evidence="3" type="ORF">FA09DRAFT_328548</name>
</gene>
<dbReference type="Gene3D" id="1.20.5.170">
    <property type="match status" value="1"/>
</dbReference>
<sequence>MARGRRQDPNLPPSRQLLTQRAFRDRKAAHVRGLEESVKTLTAENEALRLRLDEQQAGGGACESCRDARERRSAVAGGMARVDFQLVTLAHAMSNLHTAIGQASSELVDRGEGSSTGRHAYDASQGMFGSGFQTAGPSSGMMPDPSAWGQRPSSSSGSASRPRAPGYAELASGQGSRKRTSSDFSSLLESPLAVPQSLAAGSTSMDAWATGPSFAPHVVGPSVPLASRQHDPAAPSRTTSHGDPYSRPGSSSGVSSSAPTASVQQLLALMRARGELPRDASADGQHAQPAAAHVQRQRTASSSSERPGRSGRASDDTSSSGASQAASPADAPLLSLSVPPPSSESVAGFHQPTVATELAGCTADVDSCCWGMLNCKDGTILL</sequence>
<evidence type="ECO:0000313" key="4">
    <source>
        <dbReference type="Proteomes" id="UP000245946"/>
    </source>
</evidence>
<keyword evidence="1" id="KW-0175">Coiled coil</keyword>
<dbReference type="CDD" id="cd14686">
    <property type="entry name" value="bZIP"/>
    <property type="match status" value="1"/>
</dbReference>
<accession>A0A316ZFS3</accession>
<protein>
    <recommendedName>
        <fullName evidence="5">BZIP domain-containing protein</fullName>
    </recommendedName>
</protein>
<feature type="region of interest" description="Disordered" evidence="2">
    <location>
        <begin position="107"/>
        <end position="184"/>
    </location>
</feature>
<dbReference type="OrthoDB" id="2552152at2759"/>
<dbReference type="RefSeq" id="XP_025600041.1">
    <property type="nucleotide sequence ID" value="XM_025741815.1"/>
</dbReference>
<evidence type="ECO:0000313" key="3">
    <source>
        <dbReference type="EMBL" id="PWN99762.1"/>
    </source>
</evidence>
<evidence type="ECO:0000256" key="1">
    <source>
        <dbReference type="SAM" id="Coils"/>
    </source>
</evidence>